<sequence length="108" mass="11417">MIIASILKYESDSRFIHTLGTRARDANPLAGAVAVRWEEHPTGTAAGDVARSLSPSWRCPWSAGRAAPRPGPPDEAPPAGPGRLPCPGIGPASWRQPLDRSPSEEPST</sequence>
<evidence type="ECO:0000313" key="3">
    <source>
        <dbReference type="Proteomes" id="UP001500253"/>
    </source>
</evidence>
<name>A0ABP5SA13_9ACTN</name>
<protein>
    <submittedName>
        <fullName evidence="2">Uncharacterized protein</fullName>
    </submittedName>
</protein>
<dbReference type="Proteomes" id="UP001500253">
    <property type="component" value="Unassembled WGS sequence"/>
</dbReference>
<dbReference type="EMBL" id="BAAASD010000001">
    <property type="protein sequence ID" value="GAA2325467.1"/>
    <property type="molecule type" value="Genomic_DNA"/>
</dbReference>
<evidence type="ECO:0000313" key="2">
    <source>
        <dbReference type="EMBL" id="GAA2325467.1"/>
    </source>
</evidence>
<gene>
    <name evidence="2" type="ORF">GCM10010246_03330</name>
</gene>
<reference evidence="3" key="1">
    <citation type="journal article" date="2019" name="Int. J. Syst. Evol. Microbiol.">
        <title>The Global Catalogue of Microorganisms (GCM) 10K type strain sequencing project: providing services to taxonomists for standard genome sequencing and annotation.</title>
        <authorList>
            <consortium name="The Broad Institute Genomics Platform"/>
            <consortium name="The Broad Institute Genome Sequencing Center for Infectious Disease"/>
            <person name="Wu L."/>
            <person name="Ma J."/>
        </authorList>
    </citation>
    <scope>NUCLEOTIDE SEQUENCE [LARGE SCALE GENOMIC DNA]</scope>
    <source>
        <strain evidence="3">JCM 4316</strain>
    </source>
</reference>
<feature type="region of interest" description="Disordered" evidence="1">
    <location>
        <begin position="61"/>
        <end position="108"/>
    </location>
</feature>
<keyword evidence="3" id="KW-1185">Reference proteome</keyword>
<evidence type="ECO:0000256" key="1">
    <source>
        <dbReference type="SAM" id="MobiDB-lite"/>
    </source>
</evidence>
<feature type="compositionally biased region" description="Basic and acidic residues" evidence="1">
    <location>
        <begin position="97"/>
        <end position="108"/>
    </location>
</feature>
<accession>A0ABP5SA13</accession>
<feature type="compositionally biased region" description="Pro residues" evidence="1">
    <location>
        <begin position="69"/>
        <end position="80"/>
    </location>
</feature>
<comment type="caution">
    <text evidence="2">The sequence shown here is derived from an EMBL/GenBank/DDBJ whole genome shotgun (WGS) entry which is preliminary data.</text>
</comment>
<organism evidence="2 3">
    <name type="scientific">Streptomyces cuspidosporus</name>
    <dbReference type="NCBI Taxonomy" id="66882"/>
    <lineage>
        <taxon>Bacteria</taxon>
        <taxon>Bacillati</taxon>
        <taxon>Actinomycetota</taxon>
        <taxon>Actinomycetes</taxon>
        <taxon>Kitasatosporales</taxon>
        <taxon>Streptomycetaceae</taxon>
        <taxon>Streptomyces</taxon>
    </lineage>
</organism>
<proteinExistence type="predicted"/>